<organism evidence="4 5">
    <name type="scientific">Mycoplana rhizolycopersici</name>
    <dbReference type="NCBI Taxonomy" id="2746702"/>
    <lineage>
        <taxon>Bacteria</taxon>
        <taxon>Pseudomonadati</taxon>
        <taxon>Pseudomonadota</taxon>
        <taxon>Alphaproteobacteria</taxon>
        <taxon>Hyphomicrobiales</taxon>
        <taxon>Rhizobiaceae</taxon>
        <taxon>Mycoplana</taxon>
    </lineage>
</organism>
<keyword evidence="5" id="KW-1185">Reference proteome</keyword>
<proteinExistence type="predicted"/>
<dbReference type="SUPFAM" id="SSF56349">
    <property type="entry name" value="DNA breaking-rejoining enzymes"/>
    <property type="match status" value="1"/>
</dbReference>
<dbReference type="PANTHER" id="PTHR30349:SF94">
    <property type="entry name" value="INTEGRASE_RECOMBINASE HI_1414-RELATED"/>
    <property type="match status" value="1"/>
</dbReference>
<evidence type="ECO:0000313" key="4">
    <source>
        <dbReference type="EMBL" id="NVP57909.1"/>
    </source>
</evidence>
<evidence type="ECO:0000259" key="3">
    <source>
        <dbReference type="PROSITE" id="PS51898"/>
    </source>
</evidence>
<dbReference type="EMBL" id="JABXYK010000018">
    <property type="protein sequence ID" value="NVP57909.1"/>
    <property type="molecule type" value="Genomic_DNA"/>
</dbReference>
<accession>A0ABX2QJE5</accession>
<dbReference type="PANTHER" id="PTHR30349">
    <property type="entry name" value="PHAGE INTEGRASE-RELATED"/>
    <property type="match status" value="1"/>
</dbReference>
<dbReference type="InterPro" id="IPR002104">
    <property type="entry name" value="Integrase_catalytic"/>
</dbReference>
<feature type="domain" description="Tyr recombinase" evidence="3">
    <location>
        <begin position="174"/>
        <end position="351"/>
    </location>
</feature>
<keyword evidence="1" id="KW-0229">DNA integration</keyword>
<evidence type="ECO:0000256" key="1">
    <source>
        <dbReference type="ARBA" id="ARBA00022908"/>
    </source>
</evidence>
<name>A0ABX2QJE5_9HYPH</name>
<dbReference type="InterPro" id="IPR013762">
    <property type="entry name" value="Integrase-like_cat_sf"/>
</dbReference>
<dbReference type="CDD" id="cd00796">
    <property type="entry name" value="INT_Rci_Hp1_C"/>
    <property type="match status" value="1"/>
</dbReference>
<sequence>MGTITERKRRDGSKAYIAQIRIMRDGATVHSEAQTFDRRPAASAWLKKRETELSEPGVLKKLTKRQATLADAIDRYIKESRRQMGRTKAQCLETLKGFPIASKACRDIGSSDIVQLASELSDGREPQTVGNYLSHLASVFAIARPAWDIDLDRSAMADAAVVLKRLGVTSRSKQRDRRPTLDELDALMTYYGNREVRHPNALPMRRVVAFAIFSTRRQEEITRITWEDLDTEHGRVLVRDMKNPGEKIGNHVWCDLPTEALRIANAMPRTAEARIFPYDSKSVSASFTRACLLLGIDNLHFHDLRHDGISRLFELGWNIPHVAAVSGHRSWNSLKRYTHIRQRNDKYLSWEWLNEIAPVVQDESAT</sequence>
<keyword evidence="2" id="KW-0233">DNA recombination</keyword>
<evidence type="ECO:0000256" key="2">
    <source>
        <dbReference type="ARBA" id="ARBA00023172"/>
    </source>
</evidence>
<dbReference type="InterPro" id="IPR050090">
    <property type="entry name" value="Tyrosine_recombinase_XerCD"/>
</dbReference>
<reference evidence="4 5" key="1">
    <citation type="submission" date="2020-06" db="EMBL/GenBank/DDBJ databases">
        <title>Rhizobium sp.nov. isolated from the tomato plant.</title>
        <authorList>
            <person name="Thin K.K."/>
            <person name="Zhang X."/>
            <person name="He S."/>
        </authorList>
    </citation>
    <scope>NUCLEOTIDE SEQUENCE [LARGE SCALE GENOMIC DNA]</scope>
    <source>
        <strain evidence="4 5">DBTS2</strain>
    </source>
</reference>
<dbReference type="InterPro" id="IPR011010">
    <property type="entry name" value="DNA_brk_join_enz"/>
</dbReference>
<comment type="caution">
    <text evidence="4">The sequence shown here is derived from an EMBL/GenBank/DDBJ whole genome shotgun (WGS) entry which is preliminary data.</text>
</comment>
<gene>
    <name evidence="4" type="ORF">HV823_21930</name>
</gene>
<dbReference type="RefSeq" id="WP_176951833.1">
    <property type="nucleotide sequence ID" value="NZ_JABXYK010000018.1"/>
</dbReference>
<evidence type="ECO:0000313" key="5">
    <source>
        <dbReference type="Proteomes" id="UP000659172"/>
    </source>
</evidence>
<dbReference type="Pfam" id="PF00589">
    <property type="entry name" value="Phage_integrase"/>
    <property type="match status" value="1"/>
</dbReference>
<protein>
    <submittedName>
        <fullName evidence="4">Site-specific integrase</fullName>
    </submittedName>
</protein>
<dbReference type="PROSITE" id="PS51898">
    <property type="entry name" value="TYR_RECOMBINASE"/>
    <property type="match status" value="1"/>
</dbReference>
<dbReference type="Proteomes" id="UP000659172">
    <property type="component" value="Unassembled WGS sequence"/>
</dbReference>
<dbReference type="Gene3D" id="1.10.443.10">
    <property type="entry name" value="Intergrase catalytic core"/>
    <property type="match status" value="1"/>
</dbReference>